<feature type="transmembrane region" description="Helical" evidence="11">
    <location>
        <begin position="519"/>
        <end position="538"/>
    </location>
</feature>
<reference evidence="12" key="1">
    <citation type="journal article" date="2023" name="G3 (Bethesda)">
        <title>A reference genome for the long-term kleptoplast-retaining sea slug Elysia crispata morphotype clarki.</title>
        <authorList>
            <person name="Eastman K.E."/>
            <person name="Pendleton A.L."/>
            <person name="Shaikh M.A."/>
            <person name="Suttiyut T."/>
            <person name="Ogas R."/>
            <person name="Tomko P."/>
            <person name="Gavelis G."/>
            <person name="Widhalm J.R."/>
            <person name="Wisecaver J.H."/>
        </authorList>
    </citation>
    <scope>NUCLEOTIDE SEQUENCE</scope>
    <source>
        <strain evidence="12">ECLA1</strain>
    </source>
</reference>
<evidence type="ECO:0000256" key="6">
    <source>
        <dbReference type="ARBA" id="ARBA00023136"/>
    </source>
</evidence>
<comment type="similarity">
    <text evidence="2 10">Belongs to the sodium:neurotransmitter symporter (SNF) (TC 2.A.22) family.</text>
</comment>
<dbReference type="GO" id="GO:0015179">
    <property type="term" value="F:L-amino acid transmembrane transporter activity"/>
    <property type="evidence" value="ECO:0007669"/>
    <property type="project" value="TreeGrafter"/>
</dbReference>
<feature type="disulfide bond" evidence="9">
    <location>
        <begin position="130"/>
        <end position="139"/>
    </location>
</feature>
<feature type="binding site" evidence="8">
    <location>
        <position position="25"/>
    </location>
    <ligand>
        <name>Na(+)</name>
        <dbReference type="ChEBI" id="CHEBI:29101"/>
        <label>1</label>
    </ligand>
</feature>
<keyword evidence="8" id="KW-0915">Sodium</keyword>
<feature type="transmembrane region" description="Helical" evidence="11">
    <location>
        <begin position="232"/>
        <end position="252"/>
    </location>
</feature>
<feature type="transmembrane region" description="Helical" evidence="11">
    <location>
        <begin position="388"/>
        <end position="414"/>
    </location>
</feature>
<dbReference type="GO" id="GO:0046872">
    <property type="term" value="F:metal ion binding"/>
    <property type="evidence" value="ECO:0007669"/>
    <property type="project" value="UniProtKB-KW"/>
</dbReference>
<protein>
    <recommendedName>
        <fullName evidence="10">Transporter</fullName>
    </recommendedName>
</protein>
<evidence type="ECO:0000256" key="7">
    <source>
        <dbReference type="ARBA" id="ARBA00023180"/>
    </source>
</evidence>
<dbReference type="PANTHER" id="PTHR11616:SF321">
    <property type="entry name" value="SODIUM-DEPENDENT NUTRIENT AMINO ACID TRANSPORTER 1-RELATED"/>
    <property type="match status" value="1"/>
</dbReference>
<feature type="binding site" evidence="8">
    <location>
        <position position="417"/>
    </location>
    <ligand>
        <name>Na(+)</name>
        <dbReference type="ChEBI" id="CHEBI:29101"/>
        <label>1</label>
    </ligand>
</feature>
<keyword evidence="9" id="KW-1015">Disulfide bond</keyword>
<dbReference type="GO" id="GO:0005283">
    <property type="term" value="F:amino acid:sodium symporter activity"/>
    <property type="evidence" value="ECO:0007669"/>
    <property type="project" value="TreeGrafter"/>
</dbReference>
<keyword evidence="7" id="KW-0325">Glycoprotein</keyword>
<feature type="transmembrane region" description="Helical" evidence="11">
    <location>
        <begin position="16"/>
        <end position="36"/>
    </location>
</feature>
<comment type="caution">
    <text evidence="12">The sequence shown here is derived from an EMBL/GenBank/DDBJ whole genome shotgun (WGS) entry which is preliminary data.</text>
</comment>
<feature type="transmembrane region" description="Helical" evidence="11">
    <location>
        <begin position="445"/>
        <end position="468"/>
    </location>
</feature>
<dbReference type="GO" id="GO:0005886">
    <property type="term" value="C:plasma membrane"/>
    <property type="evidence" value="ECO:0007669"/>
    <property type="project" value="TreeGrafter"/>
</dbReference>
<keyword evidence="6 11" id="KW-0472">Membrane</keyword>
<evidence type="ECO:0000256" key="4">
    <source>
        <dbReference type="ARBA" id="ARBA00022692"/>
    </source>
</evidence>
<feature type="binding site" evidence="8">
    <location>
        <position position="28"/>
    </location>
    <ligand>
        <name>Na(+)</name>
        <dbReference type="ChEBI" id="CHEBI:29101"/>
        <label>1</label>
    </ligand>
</feature>
<evidence type="ECO:0000313" key="13">
    <source>
        <dbReference type="Proteomes" id="UP001283361"/>
    </source>
</evidence>
<proteinExistence type="inferred from homology"/>
<evidence type="ECO:0000256" key="3">
    <source>
        <dbReference type="ARBA" id="ARBA00022448"/>
    </source>
</evidence>
<dbReference type="Proteomes" id="UP001283361">
    <property type="component" value="Unassembled WGS sequence"/>
</dbReference>
<keyword evidence="3 10" id="KW-0813">Transport</keyword>
<feature type="transmembrane region" description="Helical" evidence="11">
    <location>
        <begin position="314"/>
        <end position="331"/>
    </location>
</feature>
<gene>
    <name evidence="12" type="ORF">RRG08_017904</name>
</gene>
<comment type="subcellular location">
    <subcellularLocation>
        <location evidence="1">Membrane</location>
        <topology evidence="1">Multi-pass membrane protein</topology>
    </subcellularLocation>
</comment>
<feature type="binding site" evidence="8">
    <location>
        <position position="32"/>
    </location>
    <ligand>
        <name>Na(+)</name>
        <dbReference type="ChEBI" id="CHEBI:29101"/>
        <label>1</label>
    </ligand>
</feature>
<keyword evidence="8" id="KW-0479">Metal-binding</keyword>
<dbReference type="AlphaFoldDB" id="A0AAE1AB87"/>
<evidence type="ECO:0000256" key="10">
    <source>
        <dbReference type="RuleBase" id="RU003732"/>
    </source>
</evidence>
<feature type="transmembrane region" description="Helical" evidence="11">
    <location>
        <begin position="261"/>
        <end position="294"/>
    </location>
</feature>
<dbReference type="PROSITE" id="PS50267">
    <property type="entry name" value="NA_NEUROTRAN_SYMP_3"/>
    <property type="match status" value="1"/>
</dbReference>
<evidence type="ECO:0000256" key="9">
    <source>
        <dbReference type="PIRSR" id="PIRSR600175-2"/>
    </source>
</evidence>
<evidence type="ECO:0000256" key="1">
    <source>
        <dbReference type="ARBA" id="ARBA00004141"/>
    </source>
</evidence>
<dbReference type="GO" id="GO:0089718">
    <property type="term" value="P:amino acid import across plasma membrane"/>
    <property type="evidence" value="ECO:0007669"/>
    <property type="project" value="TreeGrafter"/>
</dbReference>
<feature type="binding site" evidence="8">
    <location>
        <position position="317"/>
    </location>
    <ligand>
        <name>Na(+)</name>
        <dbReference type="ChEBI" id="CHEBI:29101"/>
        <label>1</label>
    </ligand>
</feature>
<feature type="transmembrane region" description="Helical" evidence="11">
    <location>
        <begin position="91"/>
        <end position="118"/>
    </location>
</feature>
<dbReference type="InterPro" id="IPR037272">
    <property type="entry name" value="SNS_sf"/>
</dbReference>
<evidence type="ECO:0000256" key="8">
    <source>
        <dbReference type="PIRSR" id="PIRSR600175-1"/>
    </source>
</evidence>
<keyword evidence="13" id="KW-1185">Reference proteome</keyword>
<feature type="transmembrane region" description="Helical" evidence="11">
    <location>
        <begin position="474"/>
        <end position="498"/>
    </location>
</feature>
<keyword evidence="10" id="KW-0769">Symport</keyword>
<evidence type="ECO:0000256" key="11">
    <source>
        <dbReference type="SAM" id="Phobius"/>
    </source>
</evidence>
<sequence length="626" mass="69274">MAGKKSGSERGGWDSWFEFLFSCLGSMVGLGNIWRFPYVCYKNGGGAFLIPFFVSMIVCGCPLIFLEIVYCQYSNLGPGKVWVVCPLFKGVGFGMMTVAFVVSIYYTVIMSWTLYYVVSSFRASLPWSVCQPGLRSLECQEMVNGNDRSLEFQEMVNGNDSFTSAVSAANVTAPTISGSVTSKLTSLTEAPGGATETSVTDKLSSFYETNEEAYWFQGVLNISPGLGELGEIQWWILVCLVVVWVIVFLCLIKGIKSVGKVVYVAATVPYLILTCLLIRGCLLPGAGNGLYFYMVPVWDKLLSFQVWRDAASQVFFSVGMGFGIISTLASYNKFHNNCYRDAMILPILDCATSVFAGLAIFTFLGYMAHIAGKSVDQVAQEGPGLVFVAYPSVLSTLPLPQLWSVLFFSMLFFVGLDSQFMLVQGVSTALTDCFPDQLRQRKTQVTLAVCFTSFFLGIPITTQGGFYLLNLIDWYIASFSVMFIVFLEVMVLAWIYGTDRLFEDISAMIGYQPHVIFKFTWRYFTPAFVIVLWLSGLFNFTPIGENNPGYPPWADTLGVLIGSLPILPVPIKMAWTLLRGQGSFQKRLSRSLRPSPLWKAAVEKGVMKPDRDFDDCGEGTAMSTAI</sequence>
<dbReference type="SUPFAM" id="SSF161070">
    <property type="entry name" value="SNF-like"/>
    <property type="match status" value="1"/>
</dbReference>
<feature type="transmembrane region" description="Helical" evidence="11">
    <location>
        <begin position="343"/>
        <end position="368"/>
    </location>
</feature>
<feature type="transmembrane region" description="Helical" evidence="11">
    <location>
        <begin position="558"/>
        <end position="578"/>
    </location>
</feature>
<dbReference type="InterPro" id="IPR000175">
    <property type="entry name" value="Na/ntran_symport"/>
</dbReference>
<evidence type="ECO:0000256" key="2">
    <source>
        <dbReference type="ARBA" id="ARBA00006459"/>
    </source>
</evidence>
<evidence type="ECO:0000313" key="12">
    <source>
        <dbReference type="EMBL" id="KAK3784330.1"/>
    </source>
</evidence>
<dbReference type="PROSITE" id="PS00610">
    <property type="entry name" value="NA_NEUROTRAN_SYMP_1"/>
    <property type="match status" value="1"/>
</dbReference>
<dbReference type="PRINTS" id="PR00176">
    <property type="entry name" value="NANEUSMPORT"/>
</dbReference>
<dbReference type="EMBL" id="JAWDGP010002280">
    <property type="protein sequence ID" value="KAK3784330.1"/>
    <property type="molecule type" value="Genomic_DNA"/>
</dbReference>
<dbReference type="PANTHER" id="PTHR11616">
    <property type="entry name" value="SODIUM/CHLORIDE DEPENDENT TRANSPORTER"/>
    <property type="match status" value="1"/>
</dbReference>
<organism evidence="12 13">
    <name type="scientific">Elysia crispata</name>
    <name type="common">lettuce slug</name>
    <dbReference type="NCBI Taxonomy" id="231223"/>
    <lineage>
        <taxon>Eukaryota</taxon>
        <taxon>Metazoa</taxon>
        <taxon>Spiralia</taxon>
        <taxon>Lophotrochozoa</taxon>
        <taxon>Mollusca</taxon>
        <taxon>Gastropoda</taxon>
        <taxon>Heterobranchia</taxon>
        <taxon>Euthyneura</taxon>
        <taxon>Panpulmonata</taxon>
        <taxon>Sacoglossa</taxon>
        <taxon>Placobranchoidea</taxon>
        <taxon>Plakobranchidae</taxon>
        <taxon>Elysia</taxon>
    </lineage>
</organism>
<keyword evidence="4 10" id="KW-0812">Transmembrane</keyword>
<dbReference type="Pfam" id="PF00209">
    <property type="entry name" value="SNF"/>
    <property type="match status" value="1"/>
</dbReference>
<feature type="binding site" evidence="8">
    <location>
        <position position="418"/>
    </location>
    <ligand>
        <name>Na(+)</name>
        <dbReference type="ChEBI" id="CHEBI:29101"/>
        <label>1</label>
    </ligand>
</feature>
<evidence type="ECO:0000256" key="5">
    <source>
        <dbReference type="ARBA" id="ARBA00022989"/>
    </source>
</evidence>
<keyword evidence="5 11" id="KW-1133">Transmembrane helix</keyword>
<accession>A0AAE1AB87</accession>
<feature type="transmembrane region" description="Helical" evidence="11">
    <location>
        <begin position="48"/>
        <end position="70"/>
    </location>
</feature>
<name>A0AAE1AB87_9GAST</name>